<dbReference type="Gene3D" id="2.40.160.200">
    <property type="entry name" value="LURP1-related"/>
    <property type="match status" value="1"/>
</dbReference>
<dbReference type="OrthoDB" id="97518at2759"/>
<dbReference type="AlphaFoldDB" id="A0A5C3Q386"/>
<protein>
    <submittedName>
        <fullName evidence="3">Tubby C-terminal-like domain-containing protein</fullName>
    </submittedName>
</protein>
<evidence type="ECO:0000256" key="1">
    <source>
        <dbReference type="ARBA" id="ARBA00005437"/>
    </source>
</evidence>
<dbReference type="EMBL" id="ML178863">
    <property type="protein sequence ID" value="TFK96281.1"/>
    <property type="molecule type" value="Genomic_DNA"/>
</dbReference>
<name>A0A5C3Q386_9AGAR</name>
<sequence>MGLFSSSSTTDAARQPPPPLQRVSQAPIGVNQAFSVHNQPVTLKLQEKRWSLTGDSFYIKDAASDQPVLECKAKHFSLHARKEFVDLQGRTLFHLKKKILALHATFEGVSPDDETVLFTVKKSFSIGKAKLNATFRNAADGQEIALALRGDFFDRAATITLGNEEGPVVARISRDFFNAREIFSGAQTYFLTIAPGVDVALLAAICVILDETENDQQQSF</sequence>
<evidence type="ECO:0000313" key="4">
    <source>
        <dbReference type="Proteomes" id="UP000305067"/>
    </source>
</evidence>
<dbReference type="InterPro" id="IPR007612">
    <property type="entry name" value="LOR"/>
</dbReference>
<dbReference type="Pfam" id="PF04525">
    <property type="entry name" value="LOR"/>
    <property type="match status" value="1"/>
</dbReference>
<organism evidence="3 4">
    <name type="scientific">Pterulicium gracile</name>
    <dbReference type="NCBI Taxonomy" id="1884261"/>
    <lineage>
        <taxon>Eukaryota</taxon>
        <taxon>Fungi</taxon>
        <taxon>Dikarya</taxon>
        <taxon>Basidiomycota</taxon>
        <taxon>Agaricomycotina</taxon>
        <taxon>Agaricomycetes</taxon>
        <taxon>Agaricomycetidae</taxon>
        <taxon>Agaricales</taxon>
        <taxon>Pleurotineae</taxon>
        <taxon>Pterulaceae</taxon>
        <taxon>Pterulicium</taxon>
    </lineage>
</organism>
<feature type="region of interest" description="Disordered" evidence="2">
    <location>
        <begin position="1"/>
        <end position="24"/>
    </location>
</feature>
<evidence type="ECO:0000313" key="3">
    <source>
        <dbReference type="EMBL" id="TFK96281.1"/>
    </source>
</evidence>
<feature type="compositionally biased region" description="Polar residues" evidence="2">
    <location>
        <begin position="1"/>
        <end position="12"/>
    </location>
</feature>
<dbReference type="InterPro" id="IPR025659">
    <property type="entry name" value="Tubby-like_C"/>
</dbReference>
<comment type="similarity">
    <text evidence="1">Belongs to the LOR family.</text>
</comment>
<evidence type="ECO:0000256" key="2">
    <source>
        <dbReference type="SAM" id="MobiDB-lite"/>
    </source>
</evidence>
<keyword evidence="4" id="KW-1185">Reference proteome</keyword>
<dbReference type="Proteomes" id="UP000305067">
    <property type="component" value="Unassembled WGS sequence"/>
</dbReference>
<dbReference type="PANTHER" id="PTHR31087">
    <property type="match status" value="1"/>
</dbReference>
<gene>
    <name evidence="3" type="ORF">BDV98DRAFT_576359</name>
</gene>
<dbReference type="SUPFAM" id="SSF54518">
    <property type="entry name" value="Tubby C-terminal domain-like"/>
    <property type="match status" value="1"/>
</dbReference>
<proteinExistence type="inferred from homology"/>
<accession>A0A5C3Q386</accession>
<dbReference type="InterPro" id="IPR038595">
    <property type="entry name" value="LOR_sf"/>
</dbReference>
<dbReference type="PANTHER" id="PTHR31087:SF161">
    <property type="entry name" value="TUBBY C 2 FAMILY PROTEIN"/>
    <property type="match status" value="1"/>
</dbReference>
<reference evidence="3 4" key="1">
    <citation type="journal article" date="2019" name="Nat. Ecol. Evol.">
        <title>Megaphylogeny resolves global patterns of mushroom evolution.</title>
        <authorList>
            <person name="Varga T."/>
            <person name="Krizsan K."/>
            <person name="Foldi C."/>
            <person name="Dima B."/>
            <person name="Sanchez-Garcia M."/>
            <person name="Sanchez-Ramirez S."/>
            <person name="Szollosi G.J."/>
            <person name="Szarkandi J.G."/>
            <person name="Papp V."/>
            <person name="Albert L."/>
            <person name="Andreopoulos W."/>
            <person name="Angelini C."/>
            <person name="Antonin V."/>
            <person name="Barry K.W."/>
            <person name="Bougher N.L."/>
            <person name="Buchanan P."/>
            <person name="Buyck B."/>
            <person name="Bense V."/>
            <person name="Catcheside P."/>
            <person name="Chovatia M."/>
            <person name="Cooper J."/>
            <person name="Damon W."/>
            <person name="Desjardin D."/>
            <person name="Finy P."/>
            <person name="Geml J."/>
            <person name="Haridas S."/>
            <person name="Hughes K."/>
            <person name="Justo A."/>
            <person name="Karasinski D."/>
            <person name="Kautmanova I."/>
            <person name="Kiss B."/>
            <person name="Kocsube S."/>
            <person name="Kotiranta H."/>
            <person name="LaButti K.M."/>
            <person name="Lechner B.E."/>
            <person name="Liimatainen K."/>
            <person name="Lipzen A."/>
            <person name="Lukacs Z."/>
            <person name="Mihaltcheva S."/>
            <person name="Morgado L.N."/>
            <person name="Niskanen T."/>
            <person name="Noordeloos M.E."/>
            <person name="Ohm R.A."/>
            <person name="Ortiz-Santana B."/>
            <person name="Ovrebo C."/>
            <person name="Racz N."/>
            <person name="Riley R."/>
            <person name="Savchenko A."/>
            <person name="Shiryaev A."/>
            <person name="Soop K."/>
            <person name="Spirin V."/>
            <person name="Szebenyi C."/>
            <person name="Tomsovsky M."/>
            <person name="Tulloss R.E."/>
            <person name="Uehling J."/>
            <person name="Grigoriev I.V."/>
            <person name="Vagvolgyi C."/>
            <person name="Papp T."/>
            <person name="Martin F.M."/>
            <person name="Miettinen O."/>
            <person name="Hibbett D.S."/>
            <person name="Nagy L.G."/>
        </authorList>
    </citation>
    <scope>NUCLEOTIDE SEQUENCE [LARGE SCALE GENOMIC DNA]</scope>
    <source>
        <strain evidence="3 4">CBS 309.79</strain>
    </source>
</reference>